<keyword evidence="3" id="KW-0238">DNA-binding</keyword>
<comment type="similarity">
    <text evidence="1">Belongs to the TALE/KNOX homeobox family.</text>
</comment>
<proteinExistence type="inferred from homology"/>
<comment type="caution">
    <text evidence="3">The sequence shown here is derived from an EMBL/GenBank/DDBJ whole genome shotgun (WGS) entry which is preliminary data.</text>
</comment>
<protein>
    <submittedName>
        <fullName evidence="3">Homeobox protein HD1</fullName>
    </submittedName>
</protein>
<dbReference type="Proteomes" id="UP000222542">
    <property type="component" value="Unassembled WGS sequence"/>
</dbReference>
<keyword evidence="3" id="KW-0371">Homeobox</keyword>
<dbReference type="PROSITE" id="PS51213">
    <property type="entry name" value="ELK"/>
    <property type="match status" value="1"/>
</dbReference>
<sequence>MDFLLEQSGGDAHDLMGMGFGLPTESERSLMDRVIQELKIKLKQGFRSRIEDMRKEILRKKRTGKIPGDTTIVLKNWSQQHSKCTYPTVIFIWQQQGRSQPYSEVGQIPLEFLQGLDMNLLVRIWISHICIVKTSGPNRNHKQEGMGYVESVASDEESIASDKESVTLDVESDAIDMESVVTDMESVATDVESVGIHQTSLTGGLICSNSCSVCCNINNSINYKETTNKKHQQ</sequence>
<dbReference type="EMBL" id="AYRZ02000010">
    <property type="protein sequence ID" value="PHT70836.1"/>
    <property type="molecule type" value="Genomic_DNA"/>
</dbReference>
<evidence type="ECO:0000259" key="2">
    <source>
        <dbReference type="PROSITE" id="PS51213"/>
    </source>
</evidence>
<name>A0A2G2YM75_CAPAN</name>
<reference evidence="3 4" key="1">
    <citation type="journal article" date="2014" name="Nat. Genet.">
        <title>Genome sequence of the hot pepper provides insights into the evolution of pungency in Capsicum species.</title>
        <authorList>
            <person name="Kim S."/>
            <person name="Park M."/>
            <person name="Yeom S.I."/>
            <person name="Kim Y.M."/>
            <person name="Lee J.M."/>
            <person name="Lee H.A."/>
            <person name="Seo E."/>
            <person name="Choi J."/>
            <person name="Cheong K."/>
            <person name="Kim K.T."/>
            <person name="Jung K."/>
            <person name="Lee G.W."/>
            <person name="Oh S.K."/>
            <person name="Bae C."/>
            <person name="Kim S.B."/>
            <person name="Lee H.Y."/>
            <person name="Kim S.Y."/>
            <person name="Kim M.S."/>
            <person name="Kang B.C."/>
            <person name="Jo Y.D."/>
            <person name="Yang H.B."/>
            <person name="Jeong H.J."/>
            <person name="Kang W.H."/>
            <person name="Kwon J.K."/>
            <person name="Shin C."/>
            <person name="Lim J.Y."/>
            <person name="Park J.H."/>
            <person name="Huh J.H."/>
            <person name="Kim J.S."/>
            <person name="Kim B.D."/>
            <person name="Cohen O."/>
            <person name="Paran I."/>
            <person name="Suh M.C."/>
            <person name="Lee S.B."/>
            <person name="Kim Y.K."/>
            <person name="Shin Y."/>
            <person name="Noh S.J."/>
            <person name="Park J."/>
            <person name="Seo Y.S."/>
            <person name="Kwon S.Y."/>
            <person name="Kim H.A."/>
            <person name="Park J.M."/>
            <person name="Kim H.J."/>
            <person name="Choi S.B."/>
            <person name="Bosland P.W."/>
            <person name="Reeves G."/>
            <person name="Jo S.H."/>
            <person name="Lee B.W."/>
            <person name="Cho H.T."/>
            <person name="Choi H.S."/>
            <person name="Lee M.S."/>
            <person name="Yu Y."/>
            <person name="Do Choi Y."/>
            <person name="Park B.S."/>
            <person name="van Deynze A."/>
            <person name="Ashrafi H."/>
            <person name="Hill T."/>
            <person name="Kim W.T."/>
            <person name="Pai H.S."/>
            <person name="Ahn H.K."/>
            <person name="Yeam I."/>
            <person name="Giovannoni J.J."/>
            <person name="Rose J.K."/>
            <person name="Sorensen I."/>
            <person name="Lee S.J."/>
            <person name="Kim R.W."/>
            <person name="Choi I.Y."/>
            <person name="Choi B.S."/>
            <person name="Lim J.S."/>
            <person name="Lee Y.H."/>
            <person name="Choi D."/>
        </authorList>
    </citation>
    <scope>NUCLEOTIDE SEQUENCE [LARGE SCALE GENOMIC DNA]</scope>
    <source>
        <strain evidence="4">cv. CM334</strain>
    </source>
</reference>
<dbReference type="GO" id="GO:0005634">
    <property type="term" value="C:nucleus"/>
    <property type="evidence" value="ECO:0007669"/>
    <property type="project" value="UniProtKB-SubCell"/>
</dbReference>
<comment type="subcellular location">
    <subcellularLocation>
        <location evidence="1">Nucleus</location>
    </subcellularLocation>
</comment>
<evidence type="ECO:0000256" key="1">
    <source>
        <dbReference type="PROSITE-ProRule" id="PRU00559"/>
    </source>
</evidence>
<dbReference type="AlphaFoldDB" id="A0A2G2YM75"/>
<accession>A0A2G2YM75</accession>
<keyword evidence="4" id="KW-1185">Reference proteome</keyword>
<gene>
    <name evidence="3" type="ORF">T459_25940</name>
</gene>
<dbReference type="STRING" id="4072.A0A2G2YM75"/>
<dbReference type="Gramene" id="PHT70836">
    <property type="protein sequence ID" value="PHT70836"/>
    <property type="gene ID" value="T459_25940"/>
</dbReference>
<evidence type="ECO:0000313" key="3">
    <source>
        <dbReference type="EMBL" id="PHT70836.1"/>
    </source>
</evidence>
<reference evidence="3 4" key="2">
    <citation type="journal article" date="2017" name="Genome Biol.">
        <title>New reference genome sequences of hot pepper reveal the massive evolution of plant disease-resistance genes by retroduplication.</title>
        <authorList>
            <person name="Kim S."/>
            <person name="Park J."/>
            <person name="Yeom S.I."/>
            <person name="Kim Y.M."/>
            <person name="Seo E."/>
            <person name="Kim K.T."/>
            <person name="Kim M.S."/>
            <person name="Lee J.M."/>
            <person name="Cheong K."/>
            <person name="Shin H.S."/>
            <person name="Kim S.B."/>
            <person name="Han K."/>
            <person name="Lee J."/>
            <person name="Park M."/>
            <person name="Lee H.A."/>
            <person name="Lee H.Y."/>
            <person name="Lee Y."/>
            <person name="Oh S."/>
            <person name="Lee J.H."/>
            <person name="Choi E."/>
            <person name="Choi E."/>
            <person name="Lee S.E."/>
            <person name="Jeon J."/>
            <person name="Kim H."/>
            <person name="Choi G."/>
            <person name="Song H."/>
            <person name="Lee J."/>
            <person name="Lee S.C."/>
            <person name="Kwon J.K."/>
            <person name="Lee H.Y."/>
            <person name="Koo N."/>
            <person name="Hong Y."/>
            <person name="Kim R.W."/>
            <person name="Kang W.H."/>
            <person name="Huh J.H."/>
            <person name="Kang B.C."/>
            <person name="Yang T.J."/>
            <person name="Lee Y.H."/>
            <person name="Bennetzen J.L."/>
            <person name="Choi D."/>
        </authorList>
    </citation>
    <scope>NUCLEOTIDE SEQUENCE [LARGE SCALE GENOMIC DNA]</scope>
    <source>
        <strain evidence="4">cv. CM334</strain>
    </source>
</reference>
<keyword evidence="1" id="KW-0539">Nucleus</keyword>
<dbReference type="InterPro" id="IPR005539">
    <property type="entry name" value="ELK_dom"/>
</dbReference>
<organism evidence="3 4">
    <name type="scientific">Capsicum annuum</name>
    <name type="common">Capsicum pepper</name>
    <dbReference type="NCBI Taxonomy" id="4072"/>
    <lineage>
        <taxon>Eukaryota</taxon>
        <taxon>Viridiplantae</taxon>
        <taxon>Streptophyta</taxon>
        <taxon>Embryophyta</taxon>
        <taxon>Tracheophyta</taxon>
        <taxon>Spermatophyta</taxon>
        <taxon>Magnoliopsida</taxon>
        <taxon>eudicotyledons</taxon>
        <taxon>Gunneridae</taxon>
        <taxon>Pentapetalae</taxon>
        <taxon>asterids</taxon>
        <taxon>lamiids</taxon>
        <taxon>Solanales</taxon>
        <taxon>Solanaceae</taxon>
        <taxon>Solanoideae</taxon>
        <taxon>Capsiceae</taxon>
        <taxon>Capsicum</taxon>
    </lineage>
</organism>
<dbReference type="GO" id="GO:0003677">
    <property type="term" value="F:DNA binding"/>
    <property type="evidence" value="ECO:0007669"/>
    <property type="project" value="UniProtKB-KW"/>
</dbReference>
<feature type="domain" description="ELK" evidence="2">
    <location>
        <begin position="37"/>
        <end position="57"/>
    </location>
</feature>
<evidence type="ECO:0000313" key="4">
    <source>
        <dbReference type="Proteomes" id="UP000222542"/>
    </source>
</evidence>